<feature type="transmembrane region" description="Helical" evidence="1">
    <location>
        <begin position="342"/>
        <end position="367"/>
    </location>
</feature>
<feature type="transmembrane region" description="Helical" evidence="1">
    <location>
        <begin position="270"/>
        <end position="291"/>
    </location>
</feature>
<protein>
    <submittedName>
        <fullName evidence="2">Uncharacterized protein</fullName>
    </submittedName>
</protein>
<proteinExistence type="predicted"/>
<organism evidence="2 3">
    <name type="scientific">Candidatus Iainarchaeum sp</name>
    <dbReference type="NCBI Taxonomy" id="3101447"/>
    <lineage>
        <taxon>Archaea</taxon>
        <taxon>Candidatus Iainarchaeota</taxon>
        <taxon>Candidatus Iainarchaeia</taxon>
        <taxon>Candidatus Iainarchaeales</taxon>
        <taxon>Candidatus Iainarchaeaceae</taxon>
        <taxon>Candidatus Iainarchaeum</taxon>
    </lineage>
</organism>
<accession>A0A8T4C5F9</accession>
<feature type="transmembrane region" description="Helical" evidence="1">
    <location>
        <begin position="373"/>
        <end position="390"/>
    </location>
</feature>
<gene>
    <name evidence="2" type="ORF">FJY86_00170</name>
</gene>
<evidence type="ECO:0000256" key="1">
    <source>
        <dbReference type="SAM" id="Phobius"/>
    </source>
</evidence>
<feature type="transmembrane region" description="Helical" evidence="1">
    <location>
        <begin position="79"/>
        <end position="98"/>
    </location>
</feature>
<sequence length="546" mass="60189">MNRLENNYLMNVLFSFTDQFALFLSAWIIFSLWAGYTIGITWMIPLATIIFVFCLHHFKKKWVDGNSAAITFDFSPHSFHAMILLTLFLVATLGYVFFGVQGGYDLSADATPSAAGKLIQTTIPATYAPYFDVPFFYQPGVPLLISQLHQVTGLPFHAGGWLLGVLGIILLVYAITRLAIWTSGKKEALFFAAALLIGARLIFVDLFVGEYPLLLGLGLSFTAILSLRDRPVMSAILFAGAGITHPYVAGILFGFALFLHRPTITTILRVSIIGFVAVLPLLVFMFLPALLSGGSTPLEHSLSVESFLRTILPLVVFLGVVPIVSILVLGMRMPAAFRGNLFLPRAGILAALGVLLYVILANFFPVLLLHSKFLEAGALFTIIFAAAALSRATPARIIVFVLLAVLLIGFFINFTSNDLTRLAHGSKTGIREAAFSEWFSRVEPLPERTIFFARGPGKMAQYSNKIPVDATSANFTLALHLFSRNPAAQYYLSETTIVREAVEKGCFSCVEKIPYHYLVVDTRLYALPNGMTPDYWHDDFAVFIKR</sequence>
<feature type="transmembrane region" description="Helical" evidence="1">
    <location>
        <begin position="188"/>
        <end position="208"/>
    </location>
</feature>
<keyword evidence="1" id="KW-0472">Membrane</keyword>
<feature type="transmembrane region" description="Helical" evidence="1">
    <location>
        <begin position="158"/>
        <end position="176"/>
    </location>
</feature>
<keyword evidence="1" id="KW-0812">Transmembrane</keyword>
<feature type="transmembrane region" description="Helical" evidence="1">
    <location>
        <begin position="40"/>
        <end position="58"/>
    </location>
</feature>
<dbReference type="AlphaFoldDB" id="A0A8T4C5F9"/>
<reference evidence="2" key="1">
    <citation type="submission" date="2019-03" db="EMBL/GenBank/DDBJ databases">
        <title>Lake Tanganyika Metagenome-Assembled Genomes (MAGs).</title>
        <authorList>
            <person name="Tran P."/>
        </authorList>
    </citation>
    <scope>NUCLEOTIDE SEQUENCE</scope>
    <source>
        <strain evidence="2">M_DeepCast_50m_m2_156</strain>
    </source>
</reference>
<name>A0A8T4C5F9_9ARCH</name>
<feature type="transmembrane region" description="Helical" evidence="1">
    <location>
        <begin position="311"/>
        <end position="330"/>
    </location>
</feature>
<keyword evidence="1" id="KW-1133">Transmembrane helix</keyword>
<feature type="transmembrane region" description="Helical" evidence="1">
    <location>
        <begin position="12"/>
        <end position="34"/>
    </location>
</feature>
<feature type="transmembrane region" description="Helical" evidence="1">
    <location>
        <begin position="235"/>
        <end position="258"/>
    </location>
</feature>
<evidence type="ECO:0000313" key="3">
    <source>
        <dbReference type="Proteomes" id="UP000774699"/>
    </source>
</evidence>
<feature type="transmembrane region" description="Helical" evidence="1">
    <location>
        <begin position="397"/>
        <end position="414"/>
    </location>
</feature>
<comment type="caution">
    <text evidence="2">The sequence shown here is derived from an EMBL/GenBank/DDBJ whole genome shotgun (WGS) entry which is preliminary data.</text>
</comment>
<dbReference type="EMBL" id="VGJJ01000001">
    <property type="protein sequence ID" value="MBM3281746.1"/>
    <property type="molecule type" value="Genomic_DNA"/>
</dbReference>
<dbReference type="Proteomes" id="UP000774699">
    <property type="component" value="Unassembled WGS sequence"/>
</dbReference>
<evidence type="ECO:0000313" key="2">
    <source>
        <dbReference type="EMBL" id="MBM3281746.1"/>
    </source>
</evidence>